<dbReference type="Pfam" id="PF13391">
    <property type="entry name" value="HNH_2"/>
    <property type="match status" value="1"/>
</dbReference>
<accession>A0A8T7M4D9</accession>
<dbReference type="InterPro" id="IPR011396">
    <property type="entry name" value="PT_DNA_restrict"/>
</dbReference>
<dbReference type="SMART" id="SM00507">
    <property type="entry name" value="HNHc"/>
    <property type="match status" value="1"/>
</dbReference>
<dbReference type="Gene3D" id="1.10.30.50">
    <property type="match status" value="1"/>
</dbReference>
<proteinExistence type="predicted"/>
<organism evidence="2 4">
    <name type="scientific">Candidatus Chlorohelix allophototropha</name>
    <dbReference type="NCBI Taxonomy" id="3003348"/>
    <lineage>
        <taxon>Bacteria</taxon>
        <taxon>Bacillati</taxon>
        <taxon>Chloroflexota</taxon>
        <taxon>Chloroflexia</taxon>
        <taxon>Candidatus Chloroheliales</taxon>
        <taxon>Candidatus Chloroheliaceae</taxon>
        <taxon>Candidatus Chlorohelix</taxon>
    </lineage>
</organism>
<reference evidence="2 4" key="1">
    <citation type="submission" date="2020-06" db="EMBL/GenBank/DDBJ databases">
        <title>Anoxygenic phototrophic Chloroflexota member uses a Type I reaction center.</title>
        <authorList>
            <person name="Tsuji J.M."/>
            <person name="Shaw N.A."/>
            <person name="Nagashima S."/>
            <person name="Venkiteswaran J."/>
            <person name="Schiff S.L."/>
            <person name="Hanada S."/>
            <person name="Tank M."/>
            <person name="Neufeld J.D."/>
        </authorList>
    </citation>
    <scope>NUCLEOTIDE SEQUENCE [LARGE SCALE GENOMIC DNA]</scope>
    <source>
        <strain evidence="2">L227-S17</strain>
    </source>
</reference>
<evidence type="ECO:0000313" key="3">
    <source>
        <dbReference type="EMBL" id="WJW70066.1"/>
    </source>
</evidence>
<evidence type="ECO:0000313" key="4">
    <source>
        <dbReference type="Proteomes" id="UP000521676"/>
    </source>
</evidence>
<dbReference type="RefSeq" id="WP_341471948.1">
    <property type="nucleotide sequence ID" value="NZ_CP128401.1"/>
</dbReference>
<dbReference type="PIRSF" id="PIRSF030850">
    <property type="entry name" value="UCP030850"/>
    <property type="match status" value="1"/>
</dbReference>
<dbReference type="CDD" id="cd00085">
    <property type="entry name" value="HNHc"/>
    <property type="match status" value="1"/>
</dbReference>
<keyword evidence="2" id="KW-0540">Nuclease</keyword>
<dbReference type="Proteomes" id="UP001431572">
    <property type="component" value="Plasmid unnamed1"/>
</dbReference>
<evidence type="ECO:0000313" key="5">
    <source>
        <dbReference type="Proteomes" id="UP001431572"/>
    </source>
</evidence>
<keyword evidence="2" id="KW-0378">Hydrolase</keyword>
<name>A0A8T7M4D9_9CHLR</name>
<dbReference type="EMBL" id="JACATZ010000001">
    <property type="protein sequence ID" value="NWJ46937.1"/>
    <property type="molecule type" value="Genomic_DNA"/>
</dbReference>
<feature type="domain" description="HNH nuclease" evidence="1">
    <location>
        <begin position="207"/>
        <end position="264"/>
    </location>
</feature>
<dbReference type="InterPro" id="IPR003615">
    <property type="entry name" value="HNH_nuc"/>
</dbReference>
<keyword evidence="3" id="KW-0614">Plasmid</keyword>
<dbReference type="EMBL" id="CP128401">
    <property type="protein sequence ID" value="WJW70066.1"/>
    <property type="molecule type" value="Genomic_DNA"/>
</dbReference>
<protein>
    <submittedName>
        <fullName evidence="2">HNH endonuclease</fullName>
    </submittedName>
</protein>
<keyword evidence="5" id="KW-1185">Reference proteome</keyword>
<dbReference type="AlphaFoldDB" id="A0A8T7M4D9"/>
<geneLocation type="plasmid" evidence="3 5">
    <name>unnamed1</name>
</geneLocation>
<evidence type="ECO:0000259" key="1">
    <source>
        <dbReference type="SMART" id="SM00507"/>
    </source>
</evidence>
<dbReference type="GO" id="GO:0004519">
    <property type="term" value="F:endonuclease activity"/>
    <property type="evidence" value="ECO:0007669"/>
    <property type="project" value="UniProtKB-KW"/>
</dbReference>
<gene>
    <name evidence="2" type="ORF">HXX08_13835</name>
    <name evidence="3" type="ORF">OZ401_004870</name>
</gene>
<dbReference type="Proteomes" id="UP000521676">
    <property type="component" value="Unassembled WGS sequence"/>
</dbReference>
<reference evidence="3" key="2">
    <citation type="journal article" date="2024" name="Nature">
        <title>Anoxygenic phototroph of the Chloroflexota uses a type I reaction centre.</title>
        <authorList>
            <person name="Tsuji J.M."/>
            <person name="Shaw N.A."/>
            <person name="Nagashima S."/>
            <person name="Venkiteswaran J.J."/>
            <person name="Schiff S.L."/>
            <person name="Watanabe T."/>
            <person name="Fukui M."/>
            <person name="Hanada S."/>
            <person name="Tank M."/>
            <person name="Neufeld J.D."/>
        </authorList>
    </citation>
    <scope>NUCLEOTIDE SEQUENCE</scope>
    <source>
        <strain evidence="3">L227-S17</strain>
        <plasmid evidence="3 5">unnamed1</plasmid>
    </source>
</reference>
<evidence type="ECO:0000313" key="2">
    <source>
        <dbReference type="EMBL" id="NWJ46937.1"/>
    </source>
</evidence>
<sequence length="329" mass="37798">MSEVLQKYAILFSKLNREKNRSWGDTLSNGAPYKPLLLLSVIDLIERGEIHDNLVELTPELGEMFNLYCARILPMGVSGEIALPFYHLKSDGFWHLLPRPGFEDVIKYGGPIRSSGKIRDMLLGATFDNELYQLLATKEERDLLRRVLIESYFSFDLQQKLLKLKEINAEAFEYSKELIVSTHTKFTLIKEAIESETPLAKEVRDQAFRRIIVSAYNHQCAICGIRILTAKGYTAVAAAHIIPWSLSHNDDPRNGFTLCRLCHWVFDEGLTTVNNHYKVKTSPQLYLNDNIPLHVASFEGKEILKPTESRFLPDLRAFEWHKNNIFRNA</sequence>
<keyword evidence="2" id="KW-0255">Endonuclease</keyword>